<accession>A0AC35TJG6</accession>
<reference evidence="2" key="1">
    <citation type="submission" date="2016-11" db="UniProtKB">
        <authorList>
            <consortium name="WormBaseParasite"/>
        </authorList>
    </citation>
    <scope>IDENTIFICATION</scope>
    <source>
        <strain evidence="2">KR3021</strain>
    </source>
</reference>
<evidence type="ECO:0000313" key="2">
    <source>
        <dbReference type="WBParaSite" id="RSKR_0000120500.1"/>
    </source>
</evidence>
<protein>
    <submittedName>
        <fullName evidence="2">RNA-binding protein 8A</fullName>
    </submittedName>
</protein>
<dbReference type="Proteomes" id="UP000095286">
    <property type="component" value="Unplaced"/>
</dbReference>
<name>A0AC35TJG6_9BILA</name>
<sequence length="124" mass="13949">MSQEHMEGYDEAVLAPKMKIGSNGYELVDTDGDAGAPQRSVEGWIIFITNIHEEASTEDIVEDFSQFGIVKNIQLNLDRRTGFLKGYCLLEYETQAEAQNAITGMNGKEILEQVINVDWCMIQE</sequence>
<evidence type="ECO:0000313" key="1">
    <source>
        <dbReference type="Proteomes" id="UP000095286"/>
    </source>
</evidence>
<dbReference type="WBParaSite" id="RSKR_0000120500.1">
    <property type="protein sequence ID" value="RSKR_0000120500.1"/>
    <property type="gene ID" value="RSKR_0000120500"/>
</dbReference>
<proteinExistence type="predicted"/>
<organism evidence="1 2">
    <name type="scientific">Rhabditophanes sp. KR3021</name>
    <dbReference type="NCBI Taxonomy" id="114890"/>
    <lineage>
        <taxon>Eukaryota</taxon>
        <taxon>Metazoa</taxon>
        <taxon>Ecdysozoa</taxon>
        <taxon>Nematoda</taxon>
        <taxon>Chromadorea</taxon>
        <taxon>Rhabditida</taxon>
        <taxon>Tylenchina</taxon>
        <taxon>Panagrolaimomorpha</taxon>
        <taxon>Strongyloidoidea</taxon>
        <taxon>Alloionematidae</taxon>
        <taxon>Rhabditophanes</taxon>
    </lineage>
</organism>